<dbReference type="PROSITE" id="PS00973">
    <property type="entry name" value="USP_2"/>
    <property type="match status" value="1"/>
</dbReference>
<keyword evidence="1" id="KW-0788">Thiol protease</keyword>
<dbReference type="OMA" id="HMRITVF"/>
<dbReference type="AlphaFoldDB" id="A0A0C4DS19"/>
<dbReference type="InterPro" id="IPR038765">
    <property type="entry name" value="Papain-like_cys_pep_sf"/>
</dbReference>
<dbReference type="VEuPathDB" id="FungiDB:MAPG_02689"/>
<keyword evidence="3" id="KW-0812">Transmembrane</keyword>
<keyword evidence="3" id="KW-0472">Membrane</keyword>
<evidence type="ECO:0000256" key="2">
    <source>
        <dbReference type="SAM" id="MobiDB-lite"/>
    </source>
</evidence>
<feature type="compositionally biased region" description="Low complexity" evidence="2">
    <location>
        <begin position="649"/>
        <end position="672"/>
    </location>
</feature>
<dbReference type="EC" id="3.4.19.12" evidence="1"/>
<gene>
    <name evidence="5" type="ORF">MAPG_02689</name>
</gene>
<evidence type="ECO:0000313" key="7">
    <source>
        <dbReference type="Proteomes" id="UP000011715"/>
    </source>
</evidence>
<keyword evidence="1" id="KW-0645">Protease</keyword>
<dbReference type="EMBL" id="ADBL01000657">
    <property type="status" value="NOT_ANNOTATED_CDS"/>
    <property type="molecule type" value="Genomic_DNA"/>
</dbReference>
<dbReference type="EMBL" id="GL876967">
    <property type="protein sequence ID" value="KLU83636.1"/>
    <property type="molecule type" value="Genomic_DNA"/>
</dbReference>
<dbReference type="PANTHER" id="PTHR24006">
    <property type="entry name" value="UBIQUITIN CARBOXYL-TERMINAL HYDROLASE"/>
    <property type="match status" value="1"/>
</dbReference>
<dbReference type="Gene3D" id="3.90.70.10">
    <property type="entry name" value="Cysteine proteinases"/>
    <property type="match status" value="1"/>
</dbReference>
<comment type="similarity">
    <text evidence="1">Belongs to the peptidase C19 family.</text>
</comment>
<proteinExistence type="inferred from homology"/>
<dbReference type="GO" id="GO:0006508">
    <property type="term" value="P:proteolysis"/>
    <property type="evidence" value="ECO:0007669"/>
    <property type="project" value="UniProtKB-KW"/>
</dbReference>
<comment type="catalytic activity">
    <reaction evidence="1">
        <text>Thiol-dependent hydrolysis of ester, thioester, amide, peptide and isopeptide bonds formed by the C-terminal Gly of ubiquitin (a 76-residue protein attached to proteins as an intracellular targeting signal).</text>
        <dbReference type="EC" id="3.4.19.12"/>
    </reaction>
</comment>
<reference evidence="5" key="1">
    <citation type="submission" date="2010-05" db="EMBL/GenBank/DDBJ databases">
        <title>The Genome Sequence of Magnaporthe poae strain ATCC 64411.</title>
        <authorList>
            <consortium name="The Broad Institute Genome Sequencing Platform"/>
            <consortium name="Broad Institute Genome Sequencing Center for Infectious Disease"/>
            <person name="Ma L.-J."/>
            <person name="Dead R."/>
            <person name="Young S."/>
            <person name="Zeng Q."/>
            <person name="Koehrsen M."/>
            <person name="Alvarado L."/>
            <person name="Berlin A."/>
            <person name="Chapman S.B."/>
            <person name="Chen Z."/>
            <person name="Freedman E."/>
            <person name="Gellesch M."/>
            <person name="Goldberg J."/>
            <person name="Griggs A."/>
            <person name="Gujja S."/>
            <person name="Heilman E.R."/>
            <person name="Heiman D."/>
            <person name="Hepburn T."/>
            <person name="Howarth C."/>
            <person name="Jen D."/>
            <person name="Larson L."/>
            <person name="Mehta T."/>
            <person name="Neiman D."/>
            <person name="Pearson M."/>
            <person name="Roberts A."/>
            <person name="Saif S."/>
            <person name="Shea T."/>
            <person name="Shenoy N."/>
            <person name="Sisk P."/>
            <person name="Stolte C."/>
            <person name="Sykes S."/>
            <person name="Walk T."/>
            <person name="White J."/>
            <person name="Yandava C."/>
            <person name="Haas B."/>
            <person name="Nusbaum C."/>
            <person name="Birren B."/>
        </authorList>
    </citation>
    <scope>NUCLEOTIDE SEQUENCE</scope>
    <source>
        <strain evidence="5">ATCC 64411</strain>
    </source>
</reference>
<dbReference type="GO" id="GO:0016579">
    <property type="term" value="P:protein deubiquitination"/>
    <property type="evidence" value="ECO:0007669"/>
    <property type="project" value="InterPro"/>
</dbReference>
<sequence length="730" mass="78603">MPEKSLTVATYAAGASLAAITLIYVFAPTYLIDSDDGRSASSRKRGVVGLSNPANDCFINSILQALAGLGDLRIYLIRETHRRSLDAAWVYEQPVPADAFLDREDGSARDDGASARIRNQPDWKVVGLQSGVVTRGLKRILDQLNERPIYKKTASALPFVKDLESAFRQRISRQQQDAQEFLQVVAERLCEEYHAGQRARRYARTLPPPEVAAAAAAAGGSPALNADLVDKKLQGMAQGEANGAVNGDNDNEATEASESHESTAEPAPTATAAAPETTITTASETRVAAGAVADDDDEEEGFPMEGMFESQIECLTCGFKPRAKADRFCTLTLNVPQVSSTTLNACFDGMFKTEYIDDFKCEKCRLLHAKGVLEKELARTPASNPDEAAAKRKAIEALQQAVDTDPERPPEWVALPDAKLAPKRRIARHIQMTSFPKVLAVHLSRSIYERSQSSKNSAKVAFPERLPLGGLLNRRKYKLLGVVAHKGSHHSGHYESFRRQNVYPPFSTPNNSLRPSDKGPYGRSASTSVVPSPAATPRVGALRRRPSGEAGASSSAESSPLASTPDLLLAGGSATPASTASTAVNNTSPPSGSNGASSSDSTKGSPKSRKEKDADSSSLRSVARSTLSRITPSSRSGSRSASRGGGRGSNDNNNNNNNKAAATTSTSLADSSLHQVVQTPVKMPKRRKNQDNMWWRLSDDKVKEATTKDVLGMQREVYLLFYEMEKDSAP</sequence>
<dbReference type="PROSITE" id="PS50235">
    <property type="entry name" value="USP_3"/>
    <property type="match status" value="1"/>
</dbReference>
<dbReference type="CDD" id="cd02662">
    <property type="entry name" value="Peptidase_C19F"/>
    <property type="match status" value="1"/>
</dbReference>
<dbReference type="Proteomes" id="UP000011715">
    <property type="component" value="Unassembled WGS sequence"/>
</dbReference>
<dbReference type="InterPro" id="IPR018200">
    <property type="entry name" value="USP_CS"/>
</dbReference>
<feature type="domain" description="USP" evidence="4">
    <location>
        <begin position="48"/>
        <end position="725"/>
    </location>
</feature>
<feature type="compositionally biased region" description="Low complexity" evidence="2">
    <location>
        <begin position="264"/>
        <end position="283"/>
    </location>
</feature>
<accession>A0A0C4DS19</accession>
<dbReference type="STRING" id="644358.A0A0C4DS19"/>
<feature type="region of interest" description="Disordered" evidence="2">
    <location>
        <begin position="240"/>
        <end position="283"/>
    </location>
</feature>
<name>A0A0C4DS19_MAGP6</name>
<feature type="compositionally biased region" description="Low complexity" evidence="2">
    <location>
        <begin position="573"/>
        <end position="605"/>
    </location>
</feature>
<dbReference type="GO" id="GO:0005634">
    <property type="term" value="C:nucleus"/>
    <property type="evidence" value="ECO:0007669"/>
    <property type="project" value="TreeGrafter"/>
</dbReference>
<keyword evidence="1" id="KW-0833">Ubl conjugation pathway</keyword>
<organism evidence="6 7">
    <name type="scientific">Magnaporthiopsis poae (strain ATCC 64411 / 73-15)</name>
    <name type="common">Kentucky bluegrass fungus</name>
    <name type="synonym">Magnaporthe poae</name>
    <dbReference type="NCBI Taxonomy" id="644358"/>
    <lineage>
        <taxon>Eukaryota</taxon>
        <taxon>Fungi</taxon>
        <taxon>Dikarya</taxon>
        <taxon>Ascomycota</taxon>
        <taxon>Pezizomycotina</taxon>
        <taxon>Sordariomycetes</taxon>
        <taxon>Sordariomycetidae</taxon>
        <taxon>Magnaporthales</taxon>
        <taxon>Magnaporthaceae</taxon>
        <taxon>Magnaporthiopsis</taxon>
    </lineage>
</organism>
<dbReference type="InterPro" id="IPR028889">
    <property type="entry name" value="USP"/>
</dbReference>
<dbReference type="PANTHER" id="PTHR24006:SF904">
    <property type="entry name" value="UBIQUITIN CARBOXYL-TERMINAL HYDROLASE 16"/>
    <property type="match status" value="1"/>
</dbReference>
<dbReference type="GO" id="GO:0004843">
    <property type="term" value="F:cysteine-type deubiquitinase activity"/>
    <property type="evidence" value="ECO:0007669"/>
    <property type="project" value="UniProtKB-UniRule"/>
</dbReference>
<feature type="transmembrane region" description="Helical" evidence="3">
    <location>
        <begin position="12"/>
        <end position="32"/>
    </location>
</feature>
<evidence type="ECO:0000313" key="5">
    <source>
        <dbReference type="EMBL" id="KLU83636.1"/>
    </source>
</evidence>
<feature type="compositionally biased region" description="Low complexity" evidence="2">
    <location>
        <begin position="628"/>
        <end position="642"/>
    </location>
</feature>
<dbReference type="EnsemblFungi" id="MAPG_02689T0">
    <property type="protein sequence ID" value="MAPG_02689T0"/>
    <property type="gene ID" value="MAPG_02689"/>
</dbReference>
<evidence type="ECO:0000256" key="1">
    <source>
        <dbReference type="RuleBase" id="RU366025"/>
    </source>
</evidence>
<keyword evidence="3" id="KW-1133">Transmembrane helix</keyword>
<dbReference type="OrthoDB" id="2248014at2759"/>
<dbReference type="GO" id="GO:0005829">
    <property type="term" value="C:cytosol"/>
    <property type="evidence" value="ECO:0007669"/>
    <property type="project" value="TreeGrafter"/>
</dbReference>
<dbReference type="SUPFAM" id="SSF54001">
    <property type="entry name" value="Cysteine proteinases"/>
    <property type="match status" value="1"/>
</dbReference>
<reference evidence="6" key="4">
    <citation type="journal article" date="2015" name="G3 (Bethesda)">
        <title>Genome sequences of three phytopathogenic species of the Magnaporthaceae family of fungi.</title>
        <authorList>
            <person name="Okagaki L.H."/>
            <person name="Nunes C.C."/>
            <person name="Sailsbery J."/>
            <person name="Clay B."/>
            <person name="Brown D."/>
            <person name="John T."/>
            <person name="Oh Y."/>
            <person name="Young N."/>
            <person name="Fitzgerald M."/>
            <person name="Haas B.J."/>
            <person name="Zeng Q."/>
            <person name="Young S."/>
            <person name="Adiconis X."/>
            <person name="Fan L."/>
            <person name="Levin J.Z."/>
            <person name="Mitchell T.K."/>
            <person name="Okubara P.A."/>
            <person name="Farman M.L."/>
            <person name="Kohn L.M."/>
            <person name="Birren B."/>
            <person name="Ma L.-J."/>
            <person name="Dean R.A."/>
        </authorList>
    </citation>
    <scope>NUCLEOTIDE SEQUENCE</scope>
    <source>
        <strain evidence="6">ATCC 64411 / 73-15</strain>
    </source>
</reference>
<evidence type="ECO:0000313" key="6">
    <source>
        <dbReference type="EnsemblFungi" id="MAPG_02689T0"/>
    </source>
</evidence>
<feature type="region of interest" description="Disordered" evidence="2">
    <location>
        <begin position="488"/>
        <end position="687"/>
    </location>
</feature>
<keyword evidence="7" id="KW-1185">Reference proteome</keyword>
<dbReference type="Pfam" id="PF00443">
    <property type="entry name" value="UCH"/>
    <property type="match status" value="1"/>
</dbReference>
<evidence type="ECO:0000256" key="3">
    <source>
        <dbReference type="SAM" id="Phobius"/>
    </source>
</evidence>
<dbReference type="InterPro" id="IPR050164">
    <property type="entry name" value="Peptidase_C19"/>
</dbReference>
<keyword evidence="1" id="KW-0378">Hydrolase</keyword>
<evidence type="ECO:0000259" key="4">
    <source>
        <dbReference type="PROSITE" id="PS50235"/>
    </source>
</evidence>
<reference evidence="5" key="3">
    <citation type="submission" date="2011-03" db="EMBL/GenBank/DDBJ databases">
        <title>Annotation of Magnaporthe poae ATCC 64411.</title>
        <authorList>
            <person name="Ma L.-J."/>
            <person name="Dead R."/>
            <person name="Young S.K."/>
            <person name="Zeng Q."/>
            <person name="Gargeya S."/>
            <person name="Fitzgerald M."/>
            <person name="Haas B."/>
            <person name="Abouelleil A."/>
            <person name="Alvarado L."/>
            <person name="Arachchi H.M."/>
            <person name="Berlin A."/>
            <person name="Brown A."/>
            <person name="Chapman S.B."/>
            <person name="Chen Z."/>
            <person name="Dunbar C."/>
            <person name="Freedman E."/>
            <person name="Gearin G."/>
            <person name="Gellesch M."/>
            <person name="Goldberg J."/>
            <person name="Griggs A."/>
            <person name="Gujja S."/>
            <person name="Heiman D."/>
            <person name="Howarth C."/>
            <person name="Larson L."/>
            <person name="Lui A."/>
            <person name="MacDonald P.J.P."/>
            <person name="Mehta T."/>
            <person name="Montmayeur A."/>
            <person name="Murphy C."/>
            <person name="Neiman D."/>
            <person name="Pearson M."/>
            <person name="Priest M."/>
            <person name="Roberts A."/>
            <person name="Saif S."/>
            <person name="Shea T."/>
            <person name="Shenoy N."/>
            <person name="Sisk P."/>
            <person name="Stolte C."/>
            <person name="Sykes S."/>
            <person name="Yandava C."/>
            <person name="Wortman J."/>
            <person name="Nusbaum C."/>
            <person name="Birren B."/>
        </authorList>
    </citation>
    <scope>NUCLEOTIDE SEQUENCE</scope>
    <source>
        <strain evidence="5">ATCC 64411</strain>
    </source>
</reference>
<dbReference type="InterPro" id="IPR001394">
    <property type="entry name" value="Peptidase_C19_UCH"/>
</dbReference>
<reference evidence="6" key="5">
    <citation type="submission" date="2015-06" db="UniProtKB">
        <authorList>
            <consortium name="EnsemblFungi"/>
        </authorList>
    </citation>
    <scope>IDENTIFICATION</scope>
    <source>
        <strain evidence="6">ATCC 64411</strain>
    </source>
</reference>
<dbReference type="PROSITE" id="PS00972">
    <property type="entry name" value="USP_1"/>
    <property type="match status" value="1"/>
</dbReference>
<reference evidence="7" key="2">
    <citation type="submission" date="2010-05" db="EMBL/GenBank/DDBJ databases">
        <title>The genome sequence of Magnaporthe poae strain ATCC 64411.</title>
        <authorList>
            <person name="Ma L.-J."/>
            <person name="Dead R."/>
            <person name="Young S."/>
            <person name="Zeng Q."/>
            <person name="Koehrsen M."/>
            <person name="Alvarado L."/>
            <person name="Berlin A."/>
            <person name="Chapman S.B."/>
            <person name="Chen Z."/>
            <person name="Freedman E."/>
            <person name="Gellesch M."/>
            <person name="Goldberg J."/>
            <person name="Griggs A."/>
            <person name="Gujja S."/>
            <person name="Heilman E.R."/>
            <person name="Heiman D."/>
            <person name="Hepburn T."/>
            <person name="Howarth C."/>
            <person name="Jen D."/>
            <person name="Larson L."/>
            <person name="Mehta T."/>
            <person name="Neiman D."/>
            <person name="Pearson M."/>
            <person name="Roberts A."/>
            <person name="Saif S."/>
            <person name="Shea T."/>
            <person name="Shenoy N."/>
            <person name="Sisk P."/>
            <person name="Stolte C."/>
            <person name="Sykes S."/>
            <person name="Walk T."/>
            <person name="White J."/>
            <person name="Yandava C."/>
            <person name="Haas B."/>
            <person name="Nusbaum C."/>
            <person name="Birren B."/>
        </authorList>
    </citation>
    <scope>NUCLEOTIDE SEQUENCE [LARGE SCALE GENOMIC DNA]</scope>
    <source>
        <strain evidence="7">ATCC 64411 / 73-15</strain>
    </source>
</reference>
<dbReference type="eggNOG" id="ENOG502QSIQ">
    <property type="taxonomic scope" value="Eukaryota"/>
</dbReference>
<feature type="compositionally biased region" description="Low complexity" evidence="2">
    <location>
        <begin position="548"/>
        <end position="563"/>
    </location>
</feature>
<protein>
    <recommendedName>
        <fullName evidence="1">Ubiquitin carboxyl-terminal hydrolase</fullName>
        <ecNumber evidence="1">3.4.19.12</ecNumber>
    </recommendedName>
</protein>
<feature type="compositionally biased region" description="Polar residues" evidence="2">
    <location>
        <begin position="616"/>
        <end position="627"/>
    </location>
</feature>
<feature type="compositionally biased region" description="Low complexity" evidence="2">
    <location>
        <begin position="524"/>
        <end position="537"/>
    </location>
</feature>